<gene>
    <name evidence="2" type="ORF">AWB65_04085</name>
</gene>
<keyword evidence="1" id="KW-0732">Signal</keyword>
<dbReference type="PROSITE" id="PS51257">
    <property type="entry name" value="PROKAR_LIPOPROTEIN"/>
    <property type="match status" value="1"/>
</dbReference>
<dbReference type="Proteomes" id="UP000054977">
    <property type="component" value="Unassembled WGS sequence"/>
</dbReference>
<evidence type="ECO:0000313" key="3">
    <source>
        <dbReference type="Proteomes" id="UP000054977"/>
    </source>
</evidence>
<dbReference type="AlphaFoldDB" id="A0A158I2R9"/>
<dbReference type="OrthoDB" id="8852572at2"/>
<evidence type="ECO:0000313" key="2">
    <source>
        <dbReference type="EMBL" id="SAL50330.1"/>
    </source>
</evidence>
<keyword evidence="3" id="KW-1185">Reference proteome</keyword>
<dbReference type="STRING" id="326474.AWB65_04085"/>
<sequence>MRILYAAACSVLIVLSACAYYPVPAAGTVVMTPASYDRSFSAAAGAMRDEGLTLTVQDPASGNIAGQLGNSTVTANVRQQSDGSVRVQFDARDAQDPTLLDRISRSYDRRMGR</sequence>
<reference evidence="2" key="1">
    <citation type="submission" date="2016-01" db="EMBL/GenBank/DDBJ databases">
        <authorList>
            <person name="Peeters C."/>
        </authorList>
    </citation>
    <scope>NUCLEOTIDE SEQUENCE [LARGE SCALE GENOMIC DNA]</scope>
    <source>
        <strain evidence="2">LMG 22934</strain>
    </source>
</reference>
<feature type="chain" id="PRO_5011120968" description="Lipoprotein" evidence="1">
    <location>
        <begin position="20"/>
        <end position="113"/>
    </location>
</feature>
<organism evidence="2 3">
    <name type="scientific">Caballeronia humi</name>
    <dbReference type="NCBI Taxonomy" id="326474"/>
    <lineage>
        <taxon>Bacteria</taxon>
        <taxon>Pseudomonadati</taxon>
        <taxon>Pseudomonadota</taxon>
        <taxon>Betaproteobacteria</taxon>
        <taxon>Burkholderiales</taxon>
        <taxon>Burkholderiaceae</taxon>
        <taxon>Caballeronia</taxon>
    </lineage>
</organism>
<accession>A0A158I2R9</accession>
<comment type="caution">
    <text evidence="2">The sequence shown here is derived from an EMBL/GenBank/DDBJ whole genome shotgun (WGS) entry which is preliminary data.</text>
</comment>
<evidence type="ECO:0008006" key="4">
    <source>
        <dbReference type="Google" id="ProtNLM"/>
    </source>
</evidence>
<dbReference type="RefSeq" id="WP_087668866.1">
    <property type="nucleotide sequence ID" value="NZ_FCNW02000023.1"/>
</dbReference>
<protein>
    <recommendedName>
        <fullName evidence="4">Lipoprotein</fullName>
    </recommendedName>
</protein>
<name>A0A158I2R9_9BURK</name>
<feature type="signal peptide" evidence="1">
    <location>
        <begin position="1"/>
        <end position="19"/>
    </location>
</feature>
<proteinExistence type="predicted"/>
<evidence type="ECO:0000256" key="1">
    <source>
        <dbReference type="SAM" id="SignalP"/>
    </source>
</evidence>
<dbReference type="EMBL" id="FCNW02000023">
    <property type="protein sequence ID" value="SAL50330.1"/>
    <property type="molecule type" value="Genomic_DNA"/>
</dbReference>